<evidence type="ECO:0000256" key="4">
    <source>
        <dbReference type="ARBA" id="ARBA00022692"/>
    </source>
</evidence>
<evidence type="ECO:0000256" key="5">
    <source>
        <dbReference type="ARBA" id="ARBA00022725"/>
    </source>
</evidence>
<evidence type="ECO:0000256" key="9">
    <source>
        <dbReference type="ARBA" id="ARBA00023224"/>
    </source>
</evidence>
<proteinExistence type="evidence at transcript level"/>
<keyword evidence="2" id="KW-1003">Cell membrane</keyword>
<keyword evidence="6 10" id="KW-1133">Transmembrane helix</keyword>
<dbReference type="Pfam" id="PF02949">
    <property type="entry name" value="7tm_6"/>
    <property type="match status" value="1"/>
</dbReference>
<keyword evidence="8 10" id="KW-0675">Receptor</keyword>
<keyword evidence="3 10" id="KW-0716">Sensory transduction</keyword>
<keyword evidence="7 10" id="KW-0472">Membrane</keyword>
<dbReference type="AlphaFoldDB" id="A0A2H4ZBA1"/>
<accession>A0A2H4ZBA1</accession>
<dbReference type="GO" id="GO:0005886">
    <property type="term" value="C:plasma membrane"/>
    <property type="evidence" value="ECO:0007669"/>
    <property type="project" value="UniProtKB-SubCell"/>
</dbReference>
<dbReference type="PANTHER" id="PTHR21137:SF35">
    <property type="entry name" value="ODORANT RECEPTOR 19A-RELATED"/>
    <property type="match status" value="1"/>
</dbReference>
<keyword evidence="4 10" id="KW-0812">Transmembrane</keyword>
<dbReference type="GO" id="GO:0004984">
    <property type="term" value="F:olfactory receptor activity"/>
    <property type="evidence" value="ECO:0007669"/>
    <property type="project" value="InterPro"/>
</dbReference>
<dbReference type="GO" id="GO:0007165">
    <property type="term" value="P:signal transduction"/>
    <property type="evidence" value="ECO:0007669"/>
    <property type="project" value="UniProtKB-KW"/>
</dbReference>
<evidence type="ECO:0000313" key="11">
    <source>
        <dbReference type="EMBL" id="AUF73039.1"/>
    </source>
</evidence>
<dbReference type="PANTHER" id="PTHR21137">
    <property type="entry name" value="ODORANT RECEPTOR"/>
    <property type="match status" value="1"/>
</dbReference>
<name>A0A2H4ZBA1_ANOCN</name>
<evidence type="ECO:0000256" key="6">
    <source>
        <dbReference type="ARBA" id="ARBA00022989"/>
    </source>
</evidence>
<evidence type="ECO:0000256" key="8">
    <source>
        <dbReference type="ARBA" id="ARBA00023170"/>
    </source>
</evidence>
<keyword evidence="5 10" id="KW-0552">Olfaction</keyword>
<comment type="subcellular location">
    <subcellularLocation>
        <location evidence="1 10">Cell membrane</location>
        <topology evidence="1 10">Multi-pass membrane protein</topology>
    </subcellularLocation>
</comment>
<dbReference type="InterPro" id="IPR004117">
    <property type="entry name" value="7tm6_olfct_rcpt"/>
</dbReference>
<dbReference type="GO" id="GO:0005549">
    <property type="term" value="F:odorant binding"/>
    <property type="evidence" value="ECO:0007669"/>
    <property type="project" value="InterPro"/>
</dbReference>
<organism evidence="11">
    <name type="scientific">Anoplophora chinensis</name>
    <name type="common">Citrus longhorn beetle</name>
    <dbReference type="NCBI Taxonomy" id="217632"/>
    <lineage>
        <taxon>Eukaryota</taxon>
        <taxon>Metazoa</taxon>
        <taxon>Ecdysozoa</taxon>
        <taxon>Arthropoda</taxon>
        <taxon>Hexapoda</taxon>
        <taxon>Insecta</taxon>
        <taxon>Pterygota</taxon>
        <taxon>Neoptera</taxon>
        <taxon>Endopterygota</taxon>
        <taxon>Coleoptera</taxon>
        <taxon>Polyphaga</taxon>
        <taxon>Cucujiformia</taxon>
        <taxon>Chrysomeloidea</taxon>
        <taxon>Cerambycidae</taxon>
        <taxon>Lamiinae</taxon>
        <taxon>Lamiini</taxon>
        <taxon>Anoplophora</taxon>
    </lineage>
</organism>
<comment type="similarity">
    <text evidence="10">Belongs to the insect chemoreceptor superfamily. Heteromeric odorant receptor channel (TC 1.A.69) family.</text>
</comment>
<evidence type="ECO:0000256" key="3">
    <source>
        <dbReference type="ARBA" id="ARBA00022606"/>
    </source>
</evidence>
<sequence>MPSNDLVQRSFKYHLIIMKIFGLYPFDSWPQYFTPYALFLYIIFTIATPILAVIHLIVDEKPIVDVITENAFMIVELIALIAKFLPFKIYPERTKKALSALNKEIFNNHLPEQESVLDETVANCRFIFRIFCTSCAFAVLSWASLPLMYEERRFPIDVWLPFEPFENTAVYLSVYLFVCLSGVHAGFDNATVDSIVALLIYNASSQVIILKDTLMHLSKRTEDEISKENRSLSTEEKENLKSDIIYKKICHCVDHYNAIYQFVEDLEDIFSMVVFSQLIASIIIICICCLQLSVAVPFTIPFFGAVSFLTAALLELFLYCYSGTLLFEESGTIVTAIYMSNWYNYDKKSKKALLTMMERAKRPMMVTAGKLMNFSLETFSTVIRRSYSLLAVLKNY</sequence>
<comment type="caution">
    <text evidence="10">Lacks conserved residue(s) required for the propagation of feature annotation.</text>
</comment>
<feature type="transmembrane region" description="Helical" evidence="10">
    <location>
        <begin position="126"/>
        <end position="149"/>
    </location>
</feature>
<reference evidence="11" key="1">
    <citation type="journal article" date="2017" name="Sci. Rep.">
        <title>Antennal transcriptome analysis and expression profiles of olfactory genes in Anoplophora chinensis.</title>
        <authorList>
            <person name="Wang J."/>
            <person name="Hu P."/>
            <person name="Gao P."/>
            <person name="Tao J."/>
            <person name="Luo Y."/>
        </authorList>
    </citation>
    <scope>NUCLEOTIDE SEQUENCE</scope>
</reference>
<evidence type="ECO:0000256" key="10">
    <source>
        <dbReference type="RuleBase" id="RU351113"/>
    </source>
</evidence>
<evidence type="ECO:0000256" key="2">
    <source>
        <dbReference type="ARBA" id="ARBA00022475"/>
    </source>
</evidence>
<dbReference type="EMBL" id="MF975463">
    <property type="protein sequence ID" value="AUF73039.1"/>
    <property type="molecule type" value="mRNA"/>
</dbReference>
<feature type="transmembrane region" description="Helical" evidence="10">
    <location>
        <begin position="36"/>
        <end position="58"/>
    </location>
</feature>
<feature type="transmembrane region" description="Helical" evidence="10">
    <location>
        <begin position="169"/>
        <end position="187"/>
    </location>
</feature>
<evidence type="ECO:0000256" key="1">
    <source>
        <dbReference type="ARBA" id="ARBA00004651"/>
    </source>
</evidence>
<protein>
    <recommendedName>
        <fullName evidence="10">Odorant receptor</fullName>
    </recommendedName>
</protein>
<keyword evidence="9 10" id="KW-0807">Transducer</keyword>
<feature type="transmembrane region" description="Helical" evidence="10">
    <location>
        <begin position="269"/>
        <end position="294"/>
    </location>
</feature>
<evidence type="ECO:0000256" key="7">
    <source>
        <dbReference type="ARBA" id="ARBA00023136"/>
    </source>
</evidence>
<feature type="transmembrane region" description="Helical" evidence="10">
    <location>
        <begin position="300"/>
        <end position="321"/>
    </location>
</feature>